<dbReference type="InterPro" id="IPR025662">
    <property type="entry name" value="Sigma_54_int_dom_ATP-bd_1"/>
</dbReference>
<evidence type="ECO:0000313" key="4">
    <source>
        <dbReference type="EMBL" id="MBC3537921.1"/>
    </source>
</evidence>
<dbReference type="InterPro" id="IPR002078">
    <property type="entry name" value="Sigma_54_int"/>
</dbReference>
<evidence type="ECO:0000256" key="2">
    <source>
        <dbReference type="ARBA" id="ARBA00022840"/>
    </source>
</evidence>
<dbReference type="Proteomes" id="UP000606870">
    <property type="component" value="Unassembled WGS sequence"/>
</dbReference>
<feature type="domain" description="Sigma-54 factor interaction" evidence="3">
    <location>
        <begin position="323"/>
        <end position="549"/>
    </location>
</feature>
<dbReference type="Gene3D" id="3.30.450.20">
    <property type="entry name" value="PAS domain"/>
    <property type="match status" value="1"/>
</dbReference>
<dbReference type="InterPro" id="IPR058031">
    <property type="entry name" value="AAA_lid_NorR"/>
</dbReference>
<dbReference type="Gene3D" id="3.40.50.10660">
    <property type="entry name" value="PrpR receptor domain-like"/>
    <property type="match status" value="1"/>
</dbReference>
<name>A0ABR6VN11_9FIRM</name>
<evidence type="ECO:0000313" key="5">
    <source>
        <dbReference type="Proteomes" id="UP000606870"/>
    </source>
</evidence>
<evidence type="ECO:0000259" key="3">
    <source>
        <dbReference type="PROSITE" id="PS50045"/>
    </source>
</evidence>
<dbReference type="Pfam" id="PF00158">
    <property type="entry name" value="Sigma54_activat"/>
    <property type="match status" value="1"/>
</dbReference>
<dbReference type="Gene3D" id="3.40.50.2300">
    <property type="match status" value="1"/>
</dbReference>
<gene>
    <name evidence="4" type="ORF">H8J70_11790</name>
</gene>
<keyword evidence="1" id="KW-0547">Nucleotide-binding</keyword>
<dbReference type="PROSITE" id="PS50045">
    <property type="entry name" value="SIGMA54_INTERACT_4"/>
    <property type="match status" value="1"/>
</dbReference>
<dbReference type="InterPro" id="IPR003593">
    <property type="entry name" value="AAA+_ATPase"/>
</dbReference>
<dbReference type="Pfam" id="PF25601">
    <property type="entry name" value="AAA_lid_14"/>
    <property type="match status" value="1"/>
</dbReference>
<dbReference type="Gene3D" id="1.10.10.60">
    <property type="entry name" value="Homeodomain-like"/>
    <property type="match status" value="1"/>
</dbReference>
<reference evidence="4 5" key="1">
    <citation type="submission" date="2020-08" db="EMBL/GenBank/DDBJ databases">
        <authorList>
            <person name="Liu C."/>
            <person name="Sun Q."/>
        </authorList>
    </citation>
    <scope>NUCLEOTIDE SEQUENCE [LARGE SCALE GENOMIC DNA]</scope>
    <source>
        <strain evidence="4 5">NSJ-59</strain>
    </source>
</reference>
<dbReference type="CDD" id="cd00009">
    <property type="entry name" value="AAA"/>
    <property type="match status" value="1"/>
</dbReference>
<dbReference type="InterPro" id="IPR027417">
    <property type="entry name" value="P-loop_NTPase"/>
</dbReference>
<dbReference type="InterPro" id="IPR025943">
    <property type="entry name" value="Sigma_54_int_dom_ATP-bd_2"/>
</dbReference>
<accession>A0ABR6VN11</accession>
<dbReference type="SMART" id="SM00382">
    <property type="entry name" value="AAA"/>
    <property type="match status" value="1"/>
</dbReference>
<dbReference type="PANTHER" id="PTHR32071">
    <property type="entry name" value="TRANSCRIPTIONAL REGULATORY PROTEIN"/>
    <property type="match status" value="1"/>
</dbReference>
<organism evidence="4 5">
    <name type="scientific">Megasphaera hominis</name>
    <dbReference type="NCBI Taxonomy" id="159836"/>
    <lineage>
        <taxon>Bacteria</taxon>
        <taxon>Bacillati</taxon>
        <taxon>Bacillota</taxon>
        <taxon>Negativicutes</taxon>
        <taxon>Veillonellales</taxon>
        <taxon>Veillonellaceae</taxon>
        <taxon>Megasphaera</taxon>
    </lineage>
</organism>
<proteinExistence type="predicted"/>
<sequence length="625" mass="70220">MDSIYFFIADTTMKQAVSHMLASYSDLPDLDSVTVKTEIVDFPHMVAQAQHMVRAGAKVIITNSGSYQILSAAIHEIPILCLYSSTYDALYTLRQASRYKKIHLLLNKHFIFNPDICPPDLRAKLIIHEPYSIDDTYDQLLARIQDIPITPDTAIVGCTLLPQIANIVPLPVFPIRPSESTLLSVFQYALGIVRFQRQDRRQLSTLESILSHVTDGIILYGAGGAISHINRQASIFLGIPADTENIRTIFPDWHEGTKPSFKDRIIHQPPYTLVANSDSFISGQERQYILTLRDVTELQRLEKNIRYKLSRTGLEATHCFSDIHTADAHMKQTIAQARLMATYNAPVLIQGESGTGKELFAQSIHNAGPRHNGPFVAINCAALPPDLLESELFGYAGGAFTGARKEGKAGLFEMAHKGTIFLDEINSMSPNIQSKLLRVLETKQVMRIGSDYIIPLDIRIISASNADILAAVQAGTFRRDLFFRINTLKLNLPPLNDRPADIPYLFSFFLQSLGESPKELPENLRQTLLQHHWWGNIRELYSAALRYHIFGETGDRTYSYLFDAPANEGTEHLLAPGTVALDMKHLETAIQQLVIRDLMEQGYTQTEIAKLLHVSRQTIFNRLKK</sequence>
<dbReference type="PROSITE" id="PS00675">
    <property type="entry name" value="SIGMA54_INTERACT_1"/>
    <property type="match status" value="1"/>
</dbReference>
<comment type="caution">
    <text evidence="4">The sequence shown here is derived from an EMBL/GenBank/DDBJ whole genome shotgun (WGS) entry which is preliminary data.</text>
</comment>
<dbReference type="SUPFAM" id="SSF159800">
    <property type="entry name" value="PrpR receptor domain-like"/>
    <property type="match status" value="1"/>
</dbReference>
<dbReference type="PROSITE" id="PS00676">
    <property type="entry name" value="SIGMA54_INTERACT_2"/>
    <property type="match status" value="1"/>
</dbReference>
<protein>
    <submittedName>
        <fullName evidence="4">Sigma 54-interacting transcriptional regulator</fullName>
    </submittedName>
</protein>
<dbReference type="EMBL" id="JACOGK010000050">
    <property type="protein sequence ID" value="MBC3537921.1"/>
    <property type="molecule type" value="Genomic_DNA"/>
</dbReference>
<dbReference type="Gene3D" id="1.10.8.60">
    <property type="match status" value="1"/>
</dbReference>
<dbReference type="SUPFAM" id="SSF52540">
    <property type="entry name" value="P-loop containing nucleoside triphosphate hydrolases"/>
    <property type="match status" value="1"/>
</dbReference>
<keyword evidence="5" id="KW-1185">Reference proteome</keyword>
<dbReference type="Gene3D" id="3.40.50.300">
    <property type="entry name" value="P-loop containing nucleotide triphosphate hydrolases"/>
    <property type="match status" value="1"/>
</dbReference>
<dbReference type="RefSeq" id="WP_186504487.1">
    <property type="nucleotide sequence ID" value="NZ_JACOGK010000050.1"/>
</dbReference>
<evidence type="ECO:0000256" key="1">
    <source>
        <dbReference type="ARBA" id="ARBA00022741"/>
    </source>
</evidence>
<keyword evidence="2" id="KW-0067">ATP-binding</keyword>